<dbReference type="EC" id="2.1.1.107" evidence="3"/>
<dbReference type="Pfam" id="PF04375">
    <property type="entry name" value="HemX"/>
    <property type="match status" value="1"/>
</dbReference>
<reference evidence="3" key="1">
    <citation type="submission" date="2024-05" db="EMBL/GenBank/DDBJ databases">
        <title>Genome Sequences of Four Agar- Degrading Marine Bacteria.</title>
        <authorList>
            <person name="Phillips E.K."/>
            <person name="Shaffer J.C."/>
            <person name="Henson M.W."/>
            <person name="Temperton B."/>
            <person name="Thrash C.J."/>
            <person name="Martin M.O."/>
        </authorList>
    </citation>
    <scope>NUCLEOTIDE SEQUENCE</scope>
    <source>
        <strain evidence="3">EKP203</strain>
    </source>
</reference>
<dbReference type="GO" id="GO:0032259">
    <property type="term" value="P:methylation"/>
    <property type="evidence" value="ECO:0007669"/>
    <property type="project" value="UniProtKB-KW"/>
</dbReference>
<feature type="compositionally biased region" description="Basic and acidic residues" evidence="1">
    <location>
        <begin position="37"/>
        <end position="69"/>
    </location>
</feature>
<keyword evidence="2" id="KW-1133">Transmembrane helix</keyword>
<protein>
    <submittedName>
        <fullName evidence="3">Uroporphyrinogen-III C-methyltransferase</fullName>
        <ecNumber evidence="3">2.1.1.107</ecNumber>
    </submittedName>
</protein>
<accession>A0ABT7Y3L1</accession>
<keyword evidence="3" id="KW-0808">Transferase</keyword>
<keyword evidence="2" id="KW-0472">Membrane</keyword>
<dbReference type="Proteomes" id="UP001169719">
    <property type="component" value="Unassembled WGS sequence"/>
</dbReference>
<dbReference type="RefSeq" id="WP_289962328.1">
    <property type="nucleotide sequence ID" value="NZ_JAUEOZ010000001.1"/>
</dbReference>
<proteinExistence type="predicted"/>
<organism evidence="3 4">
    <name type="scientific">Vibrio agarivorans</name>
    <dbReference type="NCBI Taxonomy" id="153622"/>
    <lineage>
        <taxon>Bacteria</taxon>
        <taxon>Pseudomonadati</taxon>
        <taxon>Pseudomonadota</taxon>
        <taxon>Gammaproteobacteria</taxon>
        <taxon>Vibrionales</taxon>
        <taxon>Vibrionaceae</taxon>
        <taxon>Vibrio</taxon>
    </lineage>
</organism>
<evidence type="ECO:0000256" key="2">
    <source>
        <dbReference type="SAM" id="Phobius"/>
    </source>
</evidence>
<dbReference type="PANTHER" id="PTHR38043">
    <property type="entry name" value="PROTEIN HEMX"/>
    <property type="match status" value="1"/>
</dbReference>
<evidence type="ECO:0000313" key="4">
    <source>
        <dbReference type="Proteomes" id="UP001169719"/>
    </source>
</evidence>
<feature type="compositionally biased region" description="Basic and acidic residues" evidence="1">
    <location>
        <begin position="1"/>
        <end position="13"/>
    </location>
</feature>
<comment type="caution">
    <text evidence="3">The sequence shown here is derived from an EMBL/GenBank/DDBJ whole genome shotgun (WGS) entry which is preliminary data.</text>
</comment>
<gene>
    <name evidence="3" type="ORF">QWJ08_13425</name>
</gene>
<dbReference type="GO" id="GO:0004851">
    <property type="term" value="F:uroporphyrin-III C-methyltransferase activity"/>
    <property type="evidence" value="ECO:0007669"/>
    <property type="project" value="UniProtKB-EC"/>
</dbReference>
<keyword evidence="2" id="KW-0812">Transmembrane</keyword>
<keyword evidence="3" id="KW-0489">Methyltransferase</keyword>
<dbReference type="InterPro" id="IPR007470">
    <property type="entry name" value="HemX"/>
</dbReference>
<evidence type="ECO:0000256" key="1">
    <source>
        <dbReference type="SAM" id="MobiDB-lite"/>
    </source>
</evidence>
<name>A0ABT7Y3L1_9VIBR</name>
<keyword evidence="4" id="KW-1185">Reference proteome</keyword>
<feature type="region of interest" description="Disordered" evidence="1">
    <location>
        <begin position="1"/>
        <end position="69"/>
    </location>
</feature>
<evidence type="ECO:0000313" key="3">
    <source>
        <dbReference type="EMBL" id="MDN2482359.1"/>
    </source>
</evidence>
<feature type="compositionally biased region" description="Polar residues" evidence="1">
    <location>
        <begin position="14"/>
        <end position="36"/>
    </location>
</feature>
<feature type="transmembrane region" description="Helical" evidence="2">
    <location>
        <begin position="74"/>
        <end position="91"/>
    </location>
</feature>
<dbReference type="EMBL" id="JAUEOZ010000001">
    <property type="protein sequence ID" value="MDN2482359.1"/>
    <property type="molecule type" value="Genomic_DNA"/>
</dbReference>
<dbReference type="PANTHER" id="PTHR38043:SF1">
    <property type="entry name" value="PROTEIN HEMX"/>
    <property type="match status" value="1"/>
</dbReference>
<sequence>MTKKINEQPESDKNTQNNEPALTSENTSKQETSSSKDTTEANEAKTKIDTTDKKPQAKPTNKEQPKEKKSGNKLAVLAILIALGIGAAGFYKLQEQDRIYQAEIAALKTQIEMKQSEFASSIEASQAKTIERATELTHQAEVAVEQQQKSIESLQFAIADVQGRRPNDWLLAEADHLVKLAGRKLFLEKDAVTATRLMETADQRIATLNDPSLVPLRQQMAKDITELKGIPLVDREGLVLRITALQQQVSGLPLANAILPEEQPQEEVVVSSDINDWQENLKSSFKSFSESFITFRSRDGNVIPLLSPQQHFYLSENIKGKLETAIKSVYLEQGEIYQTAMANALEWSETFFDQDNHQVKQFNAALKELQQQDVHVEYPQKLVSQQPLEDVIRDRLRRGVTSIVEENK</sequence>